<proteinExistence type="predicted"/>
<keyword evidence="1" id="KW-0732">Signal</keyword>
<dbReference type="Pfam" id="PF19335">
    <property type="entry name" value="HMBD"/>
    <property type="match status" value="1"/>
</dbReference>
<feature type="domain" description="Heavy metal binding" evidence="2">
    <location>
        <begin position="42"/>
        <end position="68"/>
    </location>
</feature>
<dbReference type="GO" id="GO:0046872">
    <property type="term" value="F:metal ion binding"/>
    <property type="evidence" value="ECO:0007669"/>
    <property type="project" value="InterPro"/>
</dbReference>
<dbReference type="InterPro" id="IPR045800">
    <property type="entry name" value="HMBD"/>
</dbReference>
<dbReference type="OrthoDB" id="1523860at2"/>
<evidence type="ECO:0000256" key="1">
    <source>
        <dbReference type="SAM" id="SignalP"/>
    </source>
</evidence>
<evidence type="ECO:0000313" key="4">
    <source>
        <dbReference type="Proteomes" id="UP000076586"/>
    </source>
</evidence>
<comment type="caution">
    <text evidence="3">The sequence shown here is derived from an EMBL/GenBank/DDBJ whole genome shotgun (WGS) entry which is preliminary data.</text>
</comment>
<reference evidence="4" key="2">
    <citation type="journal article" date="2017" name="Genome Announc.">
        <title>Draft genome sequence of Paludibacter jiangxiensis NM7(T), a propionate-producing fermentative bacterium.</title>
        <authorList>
            <person name="Qiu Y.-L."/>
            <person name="Tourlousse D.M."/>
            <person name="Matsuura N."/>
            <person name="Ohashi A."/>
            <person name="Sekiguchi Y."/>
        </authorList>
    </citation>
    <scope>NUCLEOTIDE SEQUENCE [LARGE SCALE GENOMIC DNA]</scope>
    <source>
        <strain evidence="4">NM7</strain>
    </source>
</reference>
<dbReference type="PROSITE" id="PS51257">
    <property type="entry name" value="PROKAR_LIPOPROTEIN"/>
    <property type="match status" value="1"/>
</dbReference>
<protein>
    <recommendedName>
        <fullName evidence="2">Heavy metal binding domain-containing protein</fullName>
    </recommendedName>
</protein>
<accession>A0A171A0E0</accession>
<keyword evidence="4" id="KW-1185">Reference proteome</keyword>
<name>A0A171A0E0_9BACT</name>
<dbReference type="EMBL" id="BDCR01000003">
    <property type="protein sequence ID" value="GAT63181.1"/>
    <property type="molecule type" value="Genomic_DNA"/>
</dbReference>
<evidence type="ECO:0000259" key="2">
    <source>
        <dbReference type="Pfam" id="PF19335"/>
    </source>
</evidence>
<reference evidence="4" key="1">
    <citation type="submission" date="2016-04" db="EMBL/GenBank/DDBJ databases">
        <title>Draft genome sequence of Paludibacter jiangxiensis strain NM7.</title>
        <authorList>
            <person name="Qiu Y."/>
            <person name="Matsuura N."/>
            <person name="Ohashi A."/>
            <person name="Tourlousse M.D."/>
            <person name="Sekiguchi Y."/>
        </authorList>
    </citation>
    <scope>NUCLEOTIDE SEQUENCE [LARGE SCALE GENOMIC DNA]</scope>
    <source>
        <strain evidence="4">NM7</strain>
    </source>
</reference>
<gene>
    <name evidence="3" type="ORF">PJIAN_3496</name>
</gene>
<dbReference type="Proteomes" id="UP000076586">
    <property type="component" value="Unassembled WGS sequence"/>
</dbReference>
<organism evidence="3 4">
    <name type="scientific">Paludibacter jiangxiensis</name>
    <dbReference type="NCBI Taxonomy" id="681398"/>
    <lineage>
        <taxon>Bacteria</taxon>
        <taxon>Pseudomonadati</taxon>
        <taxon>Bacteroidota</taxon>
        <taxon>Bacteroidia</taxon>
        <taxon>Bacteroidales</taxon>
        <taxon>Paludibacteraceae</taxon>
        <taxon>Paludibacter</taxon>
    </lineage>
</organism>
<dbReference type="STRING" id="681398.PJIAN_3496"/>
<dbReference type="RefSeq" id="WP_084252340.1">
    <property type="nucleotide sequence ID" value="NZ_BDCR01000003.1"/>
</dbReference>
<feature type="chain" id="PRO_5007905177" description="Heavy metal binding domain-containing protein" evidence="1">
    <location>
        <begin position="20"/>
        <end position="68"/>
    </location>
</feature>
<feature type="signal peptide" evidence="1">
    <location>
        <begin position="1"/>
        <end position="19"/>
    </location>
</feature>
<dbReference type="AlphaFoldDB" id="A0A171A0E0"/>
<sequence length="68" mass="7198">MKTKTIFMMMAIAGVVATASCSKSAQKSEAVKESAPTAKVIYTCPMDTDVVSDHPGKCPKCGMDLVKK</sequence>
<evidence type="ECO:0000313" key="3">
    <source>
        <dbReference type="EMBL" id="GAT63181.1"/>
    </source>
</evidence>